<evidence type="ECO:0000256" key="7">
    <source>
        <dbReference type="ARBA" id="ARBA00023027"/>
    </source>
</evidence>
<evidence type="ECO:0000256" key="5">
    <source>
        <dbReference type="ARBA" id="ARBA00022967"/>
    </source>
</evidence>
<geneLocation type="mitochondrion" evidence="12"/>
<dbReference type="EMBL" id="JX412816">
    <property type="protein sequence ID" value="ALO77183.1"/>
    <property type="molecule type" value="Genomic_DNA"/>
</dbReference>
<proteinExistence type="inferred from homology"/>
<keyword evidence="5" id="KW-1278">Translocase</keyword>
<protein>
    <recommendedName>
        <fullName evidence="3">NADH-ubiquinone oxidoreductase chain 4L</fullName>
    </recommendedName>
    <alternativeName>
        <fullName evidence="9">NADH dehydrogenase subunit 4L</fullName>
    </alternativeName>
</protein>
<feature type="transmembrane region" description="Helical" evidence="11">
    <location>
        <begin position="23"/>
        <end position="45"/>
    </location>
</feature>
<sequence>MLNYVFTFVFISGLLSFCLNKHFLLMLLSLEFLMMGLFFGLFLFVSLFNSEFYFLMIFLIMVVSEGVLGLSILVSMVRMFGNDYFLSFNTLW</sequence>
<dbReference type="InterPro" id="IPR039428">
    <property type="entry name" value="NUOK/Mnh_C1-like"/>
</dbReference>
<evidence type="ECO:0000256" key="1">
    <source>
        <dbReference type="ARBA" id="ARBA00004141"/>
    </source>
</evidence>
<keyword evidence="4 11" id="KW-0812">Transmembrane</keyword>
<accession>A0A0S2MR26</accession>
<organism evidence="12">
    <name type="scientific">Carpelimus sp. CAR01</name>
    <dbReference type="NCBI Taxonomy" id="1205544"/>
    <lineage>
        <taxon>Eukaryota</taxon>
        <taxon>Metazoa</taxon>
        <taxon>Ecdysozoa</taxon>
        <taxon>Arthropoda</taxon>
        <taxon>Hexapoda</taxon>
        <taxon>Insecta</taxon>
        <taxon>Pterygota</taxon>
        <taxon>Neoptera</taxon>
        <taxon>Endopterygota</taxon>
        <taxon>Coleoptera</taxon>
        <taxon>Polyphaga</taxon>
        <taxon>Staphyliniformia</taxon>
        <taxon>Staphylinidae</taxon>
        <taxon>Oxytelinae group</taxon>
        <taxon>Oxytelinae</taxon>
        <taxon>Carpelimus</taxon>
    </lineage>
</organism>
<keyword evidence="7" id="KW-0520">NAD</keyword>
<keyword evidence="6 11" id="KW-1133">Transmembrane helix</keyword>
<gene>
    <name evidence="12" type="primary">nad4l</name>
</gene>
<evidence type="ECO:0000256" key="11">
    <source>
        <dbReference type="SAM" id="Phobius"/>
    </source>
</evidence>
<comment type="subcellular location">
    <subcellularLocation>
        <location evidence="1">Membrane</location>
        <topology evidence="1">Multi-pass membrane protein</topology>
    </subcellularLocation>
</comment>
<reference evidence="12" key="1">
    <citation type="submission" date="2012-06" db="EMBL/GenBank/DDBJ databases">
        <title>Mitogenomics of the Coleoptera under dense taxon sampling.</title>
        <authorList>
            <person name="Timmermans M.J.T.N."/>
            <person name="Lim J."/>
            <person name="Dodsworth S."/>
            <person name="Haran J."/>
            <person name="Ahrens D."/>
            <person name="Bocak L."/>
            <person name="London A."/>
            <person name="Culverwell L."/>
            <person name="Vogler A.P."/>
        </authorList>
    </citation>
    <scope>NUCLEOTIDE SEQUENCE</scope>
</reference>
<evidence type="ECO:0000313" key="12">
    <source>
        <dbReference type="EMBL" id="ALO77183.1"/>
    </source>
</evidence>
<evidence type="ECO:0000256" key="6">
    <source>
        <dbReference type="ARBA" id="ARBA00022989"/>
    </source>
</evidence>
<feature type="transmembrane region" description="Helical" evidence="11">
    <location>
        <begin position="52"/>
        <end position="77"/>
    </location>
</feature>
<dbReference type="GO" id="GO:0008137">
    <property type="term" value="F:NADH dehydrogenase (ubiquinone) activity"/>
    <property type="evidence" value="ECO:0007669"/>
    <property type="project" value="UniProtKB-EC"/>
</dbReference>
<comment type="similarity">
    <text evidence="2">Belongs to the complex I subunit 4L family.</text>
</comment>
<evidence type="ECO:0000256" key="8">
    <source>
        <dbReference type="ARBA" id="ARBA00023136"/>
    </source>
</evidence>
<dbReference type="GO" id="GO:0016020">
    <property type="term" value="C:membrane"/>
    <property type="evidence" value="ECO:0007669"/>
    <property type="project" value="UniProtKB-SubCell"/>
</dbReference>
<dbReference type="Pfam" id="PF00420">
    <property type="entry name" value="Oxidored_q2"/>
    <property type="match status" value="1"/>
</dbReference>
<comment type="catalytic activity">
    <reaction evidence="10">
        <text>a ubiquinone + NADH + 5 H(+)(in) = a ubiquinol + NAD(+) + 4 H(+)(out)</text>
        <dbReference type="Rhea" id="RHEA:29091"/>
        <dbReference type="Rhea" id="RHEA-COMP:9565"/>
        <dbReference type="Rhea" id="RHEA-COMP:9566"/>
        <dbReference type="ChEBI" id="CHEBI:15378"/>
        <dbReference type="ChEBI" id="CHEBI:16389"/>
        <dbReference type="ChEBI" id="CHEBI:17976"/>
        <dbReference type="ChEBI" id="CHEBI:57540"/>
        <dbReference type="ChEBI" id="CHEBI:57945"/>
        <dbReference type="EC" id="7.1.1.2"/>
    </reaction>
</comment>
<dbReference type="Gene3D" id="1.10.287.3510">
    <property type="match status" value="1"/>
</dbReference>
<dbReference type="AlphaFoldDB" id="A0A0S2MR26"/>
<evidence type="ECO:0000256" key="10">
    <source>
        <dbReference type="ARBA" id="ARBA00049551"/>
    </source>
</evidence>
<evidence type="ECO:0000256" key="3">
    <source>
        <dbReference type="ARBA" id="ARBA00016612"/>
    </source>
</evidence>
<keyword evidence="8 11" id="KW-0472">Membrane</keyword>
<evidence type="ECO:0000256" key="4">
    <source>
        <dbReference type="ARBA" id="ARBA00022692"/>
    </source>
</evidence>
<keyword evidence="12" id="KW-0496">Mitochondrion</keyword>
<evidence type="ECO:0000256" key="2">
    <source>
        <dbReference type="ARBA" id="ARBA00010519"/>
    </source>
</evidence>
<evidence type="ECO:0000256" key="9">
    <source>
        <dbReference type="ARBA" id="ARBA00031586"/>
    </source>
</evidence>
<name>A0A0S2MR26_9COLE</name>